<evidence type="ECO:0000256" key="1">
    <source>
        <dbReference type="ARBA" id="ARBA00022741"/>
    </source>
</evidence>
<evidence type="ECO:0000313" key="7">
    <source>
        <dbReference type="Proteomes" id="UP000031186"/>
    </source>
</evidence>
<dbReference type="HOGENOM" id="CLU_559703_0_0_1"/>
<reference evidence="6 7" key="1">
    <citation type="journal article" date="2014" name="Proc. Natl. Acad. Sci. U.S.A.">
        <title>Trajectory and genomic determinants of fungal-pathogen speciation and host adaptation.</title>
        <authorList>
            <person name="Hu X."/>
            <person name="Xiao G."/>
            <person name="Zheng P."/>
            <person name="Shang Y."/>
            <person name="Su Y."/>
            <person name="Zhang X."/>
            <person name="Liu X."/>
            <person name="Zhan S."/>
            <person name="St Leger R.J."/>
            <person name="Wang C."/>
        </authorList>
    </citation>
    <scope>NUCLEOTIDE SEQUENCE [LARGE SCALE GENOMIC DNA]</scope>
    <source>
        <strain evidence="6 7">ARSEF 549</strain>
    </source>
</reference>
<dbReference type="SUPFAM" id="SSF100920">
    <property type="entry name" value="Heat shock protein 70kD (HSP70), peptide-binding domain"/>
    <property type="match status" value="1"/>
</dbReference>
<keyword evidence="6" id="KW-0346">Stress response</keyword>
<dbReference type="FunFam" id="1.20.1270.10:FF:000014">
    <property type="entry name" value="Heat shock protein 70"/>
    <property type="match status" value="1"/>
</dbReference>
<dbReference type="GO" id="GO:0140662">
    <property type="term" value="F:ATP-dependent protein folding chaperone"/>
    <property type="evidence" value="ECO:0007669"/>
    <property type="project" value="InterPro"/>
</dbReference>
<organism evidence="6 7">
    <name type="scientific">Metarhizium anisopliae (strain ARSEF 549)</name>
    <dbReference type="NCBI Taxonomy" id="3151832"/>
    <lineage>
        <taxon>Eukaryota</taxon>
        <taxon>Fungi</taxon>
        <taxon>Dikarya</taxon>
        <taxon>Ascomycota</taxon>
        <taxon>Pezizomycotina</taxon>
        <taxon>Sordariomycetes</taxon>
        <taxon>Hypocreomycetidae</taxon>
        <taxon>Hypocreales</taxon>
        <taxon>Clavicipitaceae</taxon>
        <taxon>Metarhizium</taxon>
    </lineage>
</organism>
<dbReference type="VEuPathDB" id="FungiDB:MAN_05778"/>
<evidence type="ECO:0000256" key="4">
    <source>
        <dbReference type="RuleBase" id="RU003322"/>
    </source>
</evidence>
<dbReference type="InterPro" id="IPR003604">
    <property type="entry name" value="Matrin/U1-like-C_Znf_C2H2"/>
</dbReference>
<dbReference type="AlphaFoldDB" id="A0A0B4FAJ9"/>
<dbReference type="SMART" id="SM00355">
    <property type="entry name" value="ZnF_C2H2"/>
    <property type="match status" value="2"/>
</dbReference>
<gene>
    <name evidence="6" type="ORF">MAN_05778</name>
</gene>
<dbReference type="Proteomes" id="UP000031186">
    <property type="component" value="Unassembled WGS sequence"/>
</dbReference>
<dbReference type="InterPro" id="IPR029048">
    <property type="entry name" value="HSP70_C_sf"/>
</dbReference>
<dbReference type="SUPFAM" id="SSF100934">
    <property type="entry name" value="Heat shock protein 70kD (HSP70), C-terminal subdomain"/>
    <property type="match status" value="1"/>
</dbReference>
<comment type="caution">
    <text evidence="6">The sequence shown here is derived from an EMBL/GenBank/DDBJ whole genome shotgun (WGS) entry which is preliminary data.</text>
</comment>
<dbReference type="PROSITE" id="PS00028">
    <property type="entry name" value="ZINC_FINGER_C2H2_1"/>
    <property type="match status" value="1"/>
</dbReference>
<dbReference type="SUPFAM" id="SSF57667">
    <property type="entry name" value="beta-beta-alpha zinc fingers"/>
    <property type="match status" value="1"/>
</dbReference>
<dbReference type="Pfam" id="PF00012">
    <property type="entry name" value="HSP70"/>
    <property type="match status" value="1"/>
</dbReference>
<keyword evidence="2" id="KW-0479">Metal-binding</keyword>
<proteinExistence type="inferred from homology"/>
<dbReference type="PANTHER" id="PTHR19375">
    <property type="entry name" value="HEAT SHOCK PROTEIN 70KDA"/>
    <property type="match status" value="1"/>
</dbReference>
<keyword evidence="2" id="KW-0863">Zinc-finger</keyword>
<feature type="domain" description="C2H2-type" evidence="5">
    <location>
        <begin position="340"/>
        <end position="363"/>
    </location>
</feature>
<feature type="non-terminal residue" evidence="6">
    <location>
        <position position="1"/>
    </location>
</feature>
<dbReference type="InterPro" id="IPR036236">
    <property type="entry name" value="Znf_C2H2_sf"/>
</dbReference>
<dbReference type="SMART" id="SM00451">
    <property type="entry name" value="ZnF_U1"/>
    <property type="match status" value="2"/>
</dbReference>
<comment type="similarity">
    <text evidence="4">Belongs to the heat shock protein 70 family.</text>
</comment>
<evidence type="ECO:0000256" key="3">
    <source>
        <dbReference type="ARBA" id="ARBA00022840"/>
    </source>
</evidence>
<dbReference type="GO" id="GO:0003676">
    <property type="term" value="F:nucleic acid binding"/>
    <property type="evidence" value="ECO:0007669"/>
    <property type="project" value="InterPro"/>
</dbReference>
<protein>
    <submittedName>
        <fullName evidence="6">Heat shock protein 70</fullName>
    </submittedName>
</protein>
<dbReference type="GO" id="GO:0005524">
    <property type="term" value="F:ATP binding"/>
    <property type="evidence" value="ECO:0007669"/>
    <property type="project" value="UniProtKB-KW"/>
</dbReference>
<dbReference type="Gene3D" id="1.20.1270.10">
    <property type="match status" value="1"/>
</dbReference>
<dbReference type="InterPro" id="IPR013087">
    <property type="entry name" value="Znf_C2H2_type"/>
</dbReference>
<dbReference type="GO" id="GO:0008270">
    <property type="term" value="F:zinc ion binding"/>
    <property type="evidence" value="ECO:0007669"/>
    <property type="project" value="UniProtKB-KW"/>
</dbReference>
<dbReference type="Gene3D" id="2.60.34.10">
    <property type="entry name" value="Substrate Binding Domain Of DNAk, Chain A, domain 1"/>
    <property type="match status" value="1"/>
</dbReference>
<keyword evidence="7" id="KW-1185">Reference proteome</keyword>
<evidence type="ECO:0000256" key="2">
    <source>
        <dbReference type="ARBA" id="ARBA00022771"/>
    </source>
</evidence>
<keyword evidence="2" id="KW-0862">Zinc</keyword>
<dbReference type="InterPro" id="IPR029047">
    <property type="entry name" value="HSP70_peptide-bd_sf"/>
</dbReference>
<sequence length="554" mass="62260">MSVPDSTLLELLVSQVWACLSVPIHKNPLFGQVFTSKEVVFHTCEAASFSFCPGLLETWQSPNPPPVSFFSQLPSLGSPCWAIYALVLGKQDSSRKIYIGSATNSIFGAKHRLHKYERLSQGDLTVRRDLSIPNLVRDALKNGYEITNVGLLAWCAMPSAADVPFRRLFMVALECAFTFLFWTIRPTDKDYGMGSCCPWPRHLFHYSGLCSHNPLIEAVLGNFELTAEQLEAVSVARKKRKTESKRLEQRKIRKRQREADPVGYAMKQNQVFRDRLARKGDEMRAQWAQVRANVKASNKFNCSLCALVCSSQYQFDQHNASAMHLRKVAEAKAGIRYKFCCELCAYDCQKLSLFEKHKRTAKHIQREAEAKTFTTVADNQQTVQFPVYQGERVNCDDNTSLGEFTLAPIPPMRAGEAVLECVFEVDVNGILKVTATEKTSGRSANITISNSVGKLSTGEIEKMISDAEAFKSNDEAFSKRFEAKQQLESYIGRVEEIVTDPTLSLKLKRGQKEKIEQTISEAMATLEITESSADDLKKQELALKRLVTKAMSSR</sequence>
<evidence type="ECO:0000313" key="6">
    <source>
        <dbReference type="EMBL" id="KID64767.1"/>
    </source>
</evidence>
<keyword evidence="3 4" id="KW-0067">ATP-binding</keyword>
<evidence type="ECO:0000259" key="5">
    <source>
        <dbReference type="PROSITE" id="PS00028"/>
    </source>
</evidence>
<dbReference type="EMBL" id="AZNF01000007">
    <property type="protein sequence ID" value="KID64767.1"/>
    <property type="molecule type" value="Genomic_DNA"/>
</dbReference>
<accession>A0A0B4FAJ9</accession>
<keyword evidence="1 4" id="KW-0547">Nucleotide-binding</keyword>
<name>A0A0B4FAJ9_METAF</name>
<dbReference type="InterPro" id="IPR013126">
    <property type="entry name" value="Hsp_70_fam"/>
</dbReference>